<dbReference type="Gene3D" id="3.10.20.30">
    <property type="match status" value="1"/>
</dbReference>
<evidence type="ECO:0000313" key="8">
    <source>
        <dbReference type="Proteomes" id="UP001549320"/>
    </source>
</evidence>
<dbReference type="PANTHER" id="PTHR11921:SF29">
    <property type="entry name" value="SUCCINATE DEHYDROGENASE [UBIQUINONE] IRON-SULFUR SUBUNIT, MITOCHONDRIAL"/>
    <property type="match status" value="1"/>
</dbReference>
<protein>
    <recommendedName>
        <fullName evidence="3">succinate dehydrogenase</fullName>
        <ecNumber evidence="3">1.3.5.1</ecNumber>
    </recommendedName>
</protein>
<comment type="cofactor">
    <cofactor evidence="4">
        <name>[2Fe-2S] cluster</name>
        <dbReference type="ChEBI" id="CHEBI:190135"/>
    </cofactor>
</comment>
<dbReference type="EC" id="1.3.5.1" evidence="3"/>
<dbReference type="SUPFAM" id="SSF54292">
    <property type="entry name" value="2Fe-2S ferredoxin-like"/>
    <property type="match status" value="1"/>
</dbReference>
<gene>
    <name evidence="7" type="ORF">ABIE13_004870</name>
</gene>
<reference evidence="7 8" key="1">
    <citation type="submission" date="2024-06" db="EMBL/GenBank/DDBJ databases">
        <title>Sorghum-associated microbial communities from plants grown in Nebraska, USA.</title>
        <authorList>
            <person name="Schachtman D."/>
        </authorList>
    </citation>
    <scope>NUCLEOTIDE SEQUENCE [LARGE SCALE GENOMIC DNA]</scope>
    <source>
        <strain evidence="7 8">2709</strain>
    </source>
</reference>
<dbReference type="PANTHER" id="PTHR11921">
    <property type="entry name" value="SUCCINATE DEHYDROGENASE IRON-SULFUR PROTEIN"/>
    <property type="match status" value="1"/>
</dbReference>
<feature type="domain" description="Succinate dehydogenase/fumarate reductase N-terminal" evidence="6">
    <location>
        <begin position="12"/>
        <end position="108"/>
    </location>
</feature>
<evidence type="ECO:0000256" key="5">
    <source>
        <dbReference type="SAM" id="MobiDB-lite"/>
    </source>
</evidence>
<dbReference type="Pfam" id="PF13085">
    <property type="entry name" value="Fer2_3"/>
    <property type="match status" value="1"/>
</dbReference>
<dbReference type="RefSeq" id="WP_354448108.1">
    <property type="nucleotide sequence ID" value="NZ_JBEPSH010000011.1"/>
</dbReference>
<evidence type="ECO:0000256" key="2">
    <source>
        <dbReference type="ARBA" id="ARBA00009433"/>
    </source>
</evidence>
<dbReference type="EMBL" id="JBEPSH010000011">
    <property type="protein sequence ID" value="MET4579733.1"/>
    <property type="molecule type" value="Genomic_DNA"/>
</dbReference>
<name>A0ABV2QGM6_9BURK</name>
<dbReference type="InterPro" id="IPR012675">
    <property type="entry name" value="Beta-grasp_dom_sf"/>
</dbReference>
<dbReference type="InterPro" id="IPR025192">
    <property type="entry name" value="Succ_DH/fum_Rdtase_N"/>
</dbReference>
<evidence type="ECO:0000259" key="6">
    <source>
        <dbReference type="Pfam" id="PF13085"/>
    </source>
</evidence>
<dbReference type="InterPro" id="IPR036010">
    <property type="entry name" value="2Fe-2S_ferredoxin-like_sf"/>
</dbReference>
<feature type="region of interest" description="Disordered" evidence="5">
    <location>
        <begin position="1"/>
        <end position="22"/>
    </location>
</feature>
<feature type="compositionally biased region" description="Polar residues" evidence="5">
    <location>
        <begin position="1"/>
        <end position="11"/>
    </location>
</feature>
<proteinExistence type="inferred from homology"/>
<evidence type="ECO:0000256" key="1">
    <source>
        <dbReference type="ARBA" id="ARBA00001927"/>
    </source>
</evidence>
<evidence type="ECO:0000256" key="3">
    <source>
        <dbReference type="ARBA" id="ARBA00012792"/>
    </source>
</evidence>
<evidence type="ECO:0000256" key="4">
    <source>
        <dbReference type="ARBA" id="ARBA00034078"/>
    </source>
</evidence>
<keyword evidence="8" id="KW-1185">Reference proteome</keyword>
<organism evidence="7 8">
    <name type="scientific">Ottowia thiooxydans</name>
    <dbReference type="NCBI Taxonomy" id="219182"/>
    <lineage>
        <taxon>Bacteria</taxon>
        <taxon>Pseudomonadati</taxon>
        <taxon>Pseudomonadota</taxon>
        <taxon>Betaproteobacteria</taxon>
        <taxon>Burkholderiales</taxon>
        <taxon>Comamonadaceae</taxon>
        <taxon>Ottowia</taxon>
    </lineage>
</organism>
<dbReference type="InterPro" id="IPR050573">
    <property type="entry name" value="SDH/FRD_Iron-Sulfur"/>
</dbReference>
<comment type="similarity">
    <text evidence="2">Belongs to the succinate dehydrogenase/fumarate reductase iron-sulfur protein family.</text>
</comment>
<comment type="cofactor">
    <cofactor evidence="1">
        <name>[3Fe-4S] cluster</name>
        <dbReference type="ChEBI" id="CHEBI:21137"/>
    </cofactor>
</comment>
<sequence length="124" mass="13596">MTTPSDTSSIQLRVHRGGGPQTPMLQDYEVPAHAAASLLDGLRWLRANADDTLAFRYSCINANACKECMVRLDGKTVYACTAKLEPGRTYDVAPLPNKRLVRDLVTEIAPSKERLFEGEDGDGD</sequence>
<comment type="caution">
    <text evidence="7">The sequence shown here is derived from an EMBL/GenBank/DDBJ whole genome shotgun (WGS) entry which is preliminary data.</text>
</comment>
<evidence type="ECO:0000313" key="7">
    <source>
        <dbReference type="EMBL" id="MET4579733.1"/>
    </source>
</evidence>
<dbReference type="Proteomes" id="UP001549320">
    <property type="component" value="Unassembled WGS sequence"/>
</dbReference>
<accession>A0ABV2QGM6</accession>